<sequence>MASEKVLANKYHGGKSYTPMSPRDWEECWMHGKTFFHKPYVHPQLIKYENELISGRRGIRIFLPLCGKSLDIQFLRSKGHKIVGVEFAEMPIRTFLEEHSIEYEVADMPSIEGQVFKALDGSLKIYQCDIFKFDASAEDLFDAVWDRGAFGAINHHQREQYVDLLKMILKPDSKILLNTFNYDQREYSGPPHCLLDEDIQQLFGDFFTIENCEPLDEMNDAKRMRGMTRFLQETRLLCLRLMPFSNMHRLKKCEQNSQLF</sequence>
<keyword evidence="7" id="KW-0808">Transferase</keyword>
<dbReference type="PROSITE" id="PS51585">
    <property type="entry name" value="SAM_MT_TPMT"/>
    <property type="match status" value="1"/>
</dbReference>
<reference evidence="9 11" key="2">
    <citation type="journal article" date="2013" name="Nature">
        <title>Insights into bilaterian evolution from three spiralian genomes.</title>
        <authorList>
            <person name="Simakov O."/>
            <person name="Marletaz F."/>
            <person name="Cho S.J."/>
            <person name="Edsinger-Gonzales E."/>
            <person name="Havlak P."/>
            <person name="Hellsten U."/>
            <person name="Kuo D.H."/>
            <person name="Larsson T."/>
            <person name="Lv J."/>
            <person name="Arendt D."/>
            <person name="Savage R."/>
            <person name="Osoegawa K."/>
            <person name="de Jong P."/>
            <person name="Grimwood J."/>
            <person name="Chapman J.A."/>
            <person name="Shapiro H."/>
            <person name="Aerts A."/>
            <person name="Otillar R.P."/>
            <person name="Terry A.Y."/>
            <person name="Boore J.L."/>
            <person name="Grigoriev I.V."/>
            <person name="Lindberg D.R."/>
            <person name="Seaver E.C."/>
            <person name="Weisblat D.A."/>
            <person name="Putnam N.H."/>
            <person name="Rokhsar D.S."/>
        </authorList>
    </citation>
    <scope>NUCLEOTIDE SEQUENCE</scope>
    <source>
        <strain evidence="9 11">I ESC-2004</strain>
    </source>
</reference>
<dbReference type="SUPFAM" id="SSF53335">
    <property type="entry name" value="S-adenosyl-L-methionine-dependent methyltransferases"/>
    <property type="match status" value="1"/>
</dbReference>
<dbReference type="Gene3D" id="3.40.50.150">
    <property type="entry name" value="Vaccinia Virus protein VP39"/>
    <property type="match status" value="1"/>
</dbReference>
<dbReference type="InterPro" id="IPR029063">
    <property type="entry name" value="SAM-dependent_MTases_sf"/>
</dbReference>
<dbReference type="EMBL" id="KB296270">
    <property type="protein sequence ID" value="ELU11979.1"/>
    <property type="molecule type" value="Genomic_DNA"/>
</dbReference>
<keyword evidence="11" id="KW-1185">Reference proteome</keyword>
<dbReference type="HOGENOM" id="CLU_085515_2_0_1"/>
<dbReference type="GO" id="GO:0005737">
    <property type="term" value="C:cytoplasm"/>
    <property type="evidence" value="ECO:0007669"/>
    <property type="project" value="UniProtKB-SubCell"/>
</dbReference>
<dbReference type="GO" id="GO:0032259">
    <property type="term" value="P:methylation"/>
    <property type="evidence" value="ECO:0007669"/>
    <property type="project" value="UniProtKB-KW"/>
</dbReference>
<gene>
    <name evidence="9" type="ORF">CAPTEDRAFT_216787</name>
</gene>
<evidence type="ECO:0000256" key="3">
    <source>
        <dbReference type="ARBA" id="ARBA00008145"/>
    </source>
</evidence>
<accession>R7V096</accession>
<dbReference type="GO" id="GO:0008119">
    <property type="term" value="F:thiopurine S-methyltransferase activity"/>
    <property type="evidence" value="ECO:0007669"/>
    <property type="project" value="UniProtKB-EC"/>
</dbReference>
<dbReference type="InterPro" id="IPR025835">
    <property type="entry name" value="Thiopurine_S-MeTrfase"/>
</dbReference>
<dbReference type="OMA" id="MEASFWH"/>
<protein>
    <recommendedName>
        <fullName evidence="4">thiopurine S-methyltransferase</fullName>
        <ecNumber evidence="4">2.1.1.67</ecNumber>
    </recommendedName>
</protein>
<dbReference type="EnsemblMetazoa" id="CapteT216787">
    <property type="protein sequence ID" value="CapteP216787"/>
    <property type="gene ID" value="CapteG216787"/>
</dbReference>
<dbReference type="InterPro" id="IPR008854">
    <property type="entry name" value="TPMT"/>
</dbReference>
<evidence type="ECO:0000256" key="5">
    <source>
        <dbReference type="ARBA" id="ARBA00022490"/>
    </source>
</evidence>
<dbReference type="OrthoDB" id="276151at2759"/>
<evidence type="ECO:0000313" key="10">
    <source>
        <dbReference type="EnsemblMetazoa" id="CapteP216787"/>
    </source>
</evidence>
<dbReference type="PANTHER" id="PTHR10259">
    <property type="entry name" value="THIOPURINE S-METHYLTRANSFERASE"/>
    <property type="match status" value="1"/>
</dbReference>
<evidence type="ECO:0000256" key="2">
    <source>
        <dbReference type="ARBA" id="ARBA00004496"/>
    </source>
</evidence>
<comment type="similarity">
    <text evidence="3">Belongs to the class I-like SAM-binding methyltransferase superfamily. TPMT family.</text>
</comment>
<evidence type="ECO:0000256" key="7">
    <source>
        <dbReference type="ARBA" id="ARBA00022679"/>
    </source>
</evidence>
<keyword evidence="8" id="KW-0949">S-adenosyl-L-methionine</keyword>
<comment type="catalytic activity">
    <reaction evidence="1">
        <text>S-adenosyl-L-methionine + a thiopurine = S-adenosyl-L-homocysteine + a thiopurine S-methylether.</text>
        <dbReference type="EC" id="2.1.1.67"/>
    </reaction>
</comment>
<organism evidence="9">
    <name type="scientific">Capitella teleta</name>
    <name type="common">Polychaete worm</name>
    <dbReference type="NCBI Taxonomy" id="283909"/>
    <lineage>
        <taxon>Eukaryota</taxon>
        <taxon>Metazoa</taxon>
        <taxon>Spiralia</taxon>
        <taxon>Lophotrochozoa</taxon>
        <taxon>Annelida</taxon>
        <taxon>Polychaeta</taxon>
        <taxon>Sedentaria</taxon>
        <taxon>Scolecida</taxon>
        <taxon>Capitellidae</taxon>
        <taxon>Capitella</taxon>
    </lineage>
</organism>
<evidence type="ECO:0000256" key="8">
    <source>
        <dbReference type="ARBA" id="ARBA00022691"/>
    </source>
</evidence>
<keyword evidence="5" id="KW-0963">Cytoplasm</keyword>
<evidence type="ECO:0000256" key="1">
    <source>
        <dbReference type="ARBA" id="ARBA00000903"/>
    </source>
</evidence>
<evidence type="ECO:0000256" key="4">
    <source>
        <dbReference type="ARBA" id="ARBA00011905"/>
    </source>
</evidence>
<reference evidence="11" key="1">
    <citation type="submission" date="2012-12" db="EMBL/GenBank/DDBJ databases">
        <authorList>
            <person name="Hellsten U."/>
            <person name="Grimwood J."/>
            <person name="Chapman J.A."/>
            <person name="Shapiro H."/>
            <person name="Aerts A."/>
            <person name="Otillar R.P."/>
            <person name="Terry A.Y."/>
            <person name="Boore J.L."/>
            <person name="Simakov O."/>
            <person name="Marletaz F."/>
            <person name="Cho S.-J."/>
            <person name="Edsinger-Gonzales E."/>
            <person name="Havlak P."/>
            <person name="Kuo D.-H."/>
            <person name="Larsson T."/>
            <person name="Lv J."/>
            <person name="Arendt D."/>
            <person name="Savage R."/>
            <person name="Osoegawa K."/>
            <person name="de Jong P."/>
            <person name="Lindberg D.R."/>
            <person name="Seaver E.C."/>
            <person name="Weisblat D.A."/>
            <person name="Putnam N.H."/>
            <person name="Grigoriev I.V."/>
            <person name="Rokhsar D.S."/>
        </authorList>
    </citation>
    <scope>NUCLEOTIDE SEQUENCE</scope>
    <source>
        <strain evidence="11">I ESC-2004</strain>
    </source>
</reference>
<dbReference type="Pfam" id="PF05724">
    <property type="entry name" value="TPMT"/>
    <property type="match status" value="1"/>
</dbReference>
<dbReference type="AlphaFoldDB" id="R7V096"/>
<evidence type="ECO:0000256" key="6">
    <source>
        <dbReference type="ARBA" id="ARBA00022603"/>
    </source>
</evidence>
<evidence type="ECO:0000313" key="9">
    <source>
        <dbReference type="EMBL" id="ELU11979.1"/>
    </source>
</evidence>
<dbReference type="PANTHER" id="PTHR10259:SF11">
    <property type="entry name" value="THIOPURINE S-METHYLTRANSFERASE"/>
    <property type="match status" value="1"/>
</dbReference>
<evidence type="ECO:0000313" key="11">
    <source>
        <dbReference type="Proteomes" id="UP000014760"/>
    </source>
</evidence>
<comment type="subcellular location">
    <subcellularLocation>
        <location evidence="2">Cytoplasm</location>
    </subcellularLocation>
</comment>
<proteinExistence type="inferred from homology"/>
<keyword evidence="6" id="KW-0489">Methyltransferase</keyword>
<name>R7V096_CAPTE</name>
<dbReference type="FunFam" id="3.40.50.150:FF:000101">
    <property type="entry name" value="Thiopurine S-methyltransferase"/>
    <property type="match status" value="1"/>
</dbReference>
<dbReference type="EMBL" id="AMQN01005559">
    <property type="status" value="NOT_ANNOTATED_CDS"/>
    <property type="molecule type" value="Genomic_DNA"/>
</dbReference>
<dbReference type="EC" id="2.1.1.67" evidence="4"/>
<dbReference type="PIRSF" id="PIRSF023956">
    <property type="entry name" value="Thiopurine_S-methyltransferase"/>
    <property type="match status" value="1"/>
</dbReference>
<reference evidence="10" key="3">
    <citation type="submission" date="2015-06" db="UniProtKB">
        <authorList>
            <consortium name="EnsemblMetazoa"/>
        </authorList>
    </citation>
    <scope>IDENTIFICATION</scope>
</reference>
<dbReference type="STRING" id="283909.R7V096"/>
<dbReference type="Proteomes" id="UP000014760">
    <property type="component" value="Unassembled WGS sequence"/>
</dbReference>